<evidence type="ECO:0000256" key="6">
    <source>
        <dbReference type="ARBA" id="ARBA00023159"/>
    </source>
</evidence>
<evidence type="ECO:0000256" key="10">
    <source>
        <dbReference type="SAM" id="MobiDB-lite"/>
    </source>
</evidence>
<keyword evidence="6" id="KW-0010">Activator</keyword>
<feature type="domain" description="Mediator complex subunit Med12" evidence="11">
    <location>
        <begin position="123"/>
        <end position="213"/>
    </location>
</feature>
<dbReference type="EMBL" id="OOIQ01000002">
    <property type="protein sequence ID" value="SPO43278.1"/>
    <property type="molecule type" value="Genomic_DNA"/>
</dbReference>
<sequence>MPPPTAPARDRVKHAETQLQQLPEPYQQERPSWRPPLHPAAPQRDVPDLFTTKPNQPEDDMSQLAVRKGFTARNYVRNEALSAHDSIYSRLQSPAILRSLSSWMDEVAQRRHELDRAHVAASQYKPPSRVTLNDAKLANYVKDLADPNVPLTRLSRNVPHGFRGEKLFEMLWAGGALPATVPAASSSSTTAAAAASAATRRSVEISRAVWFIRALGAAELSSLRNKSAATIVPEITSNLCTWMAKQVAELNIAYAAEASSSTAAASPAPASPSTHVPRTPGSAAASAALSRSVAAAHFARTPSNLHAASSPSPLPSKEVCTVLQNHLDQERWIAKWSYSLSLARHLHAQHLLDRSILVRWIVDAFAASNLVQLPLLVELVQEVIVLILRRRCFVRSFLAALLAQITALDARFDRASGGAALRNKLLLLFRIVCESSPDTLTSPRLWCEHAASLVRLLNELKGEAELDPSAHVPPNLADFVELNIRPRVDRLLLQPCSTTPIDMPPDSPSASQSHQHHLDIHALDSFDMKTIDRVFLQTPAAGKAAARLHRDDAAWTARIETILTWACTERRRGVARQYLAATLIEKIRFGVGWEESSEETDKISLPAFDLEHPLKKTRKINVEPMLIKWLGDVEAALNSPDDALTSDPRAALLATTNVSSLVVLIGELARRGVFSYTKYLQRLIARGMTTTTSAPSATADPAATATVGAPNNAPISRDSLHLRVLRSLPLYDQPASVFQQRRQAIYGERTKETYEDAAQRRALRQLQCVLPFAFASEEVGAVADAPTTQTTVEAHDLQYALSRLWSASRFVRCKIFRSELLPAISSRIDVLSGEELSLVSAILVMGDDFESLAQLLATLLLRPLSDSLARPTFNMVIEFSLVWRSMDIMGTLNQLVRQQLNHSSSVRNDRQAVMASTTLLRLRTLIEGVPSRLHAAPHHVPAEHDAIQAHVQALRPNVVALLLRLTQRTEHSRGASDHGATTSIEGSEILTPFRSLFLQPDGTSDEITERAIVQSVLQLPEPAVVDAAVRLIDQLYLEASLEIDERHARWLGDLAQSMEHGGVSHDAFGALLSLLSRLVAHGTLNLQLMVDTFLLPYLLTGVTRLTDPAMRNQDSRLHVGAVVACLRHMFSGSLGDEGDAGGSSTYEDQRAFGAQTVLLFAPVNLPSLVKMATSLICASGETSSLPAGDKVQVEAFWRALLTSERMQLAFRQDARVCMLSVRDTCKALWGCHPAKVMDAAMACLDATSLLLGELGSIDAGAVRARLNEWDTRVVANELVEIFERLQLVEPSFQSRADTKTRALAAGIFDELFLRLPHIGAQLMRDCRSAALVSRFVDIGIKILADRIKAQTGKHAADAAVDEVGEVLDSLLRMCRQQEGFTFNATDADSCGHVLLHVIHTLEAASTQAETCASLSAAVSSVLHDGLTMRLLHLVLRFGCLWNGAAKAGAARLIKVLVRLAQHAGSRIEGGGAFTLLVDTLSFVLDEMPAALVGWGEVEMQLQQAQVATPERMQRLQALSYVLDSGPGRHAWMVAPSARAALGRGWFAPGALNPWECAEYLDPPPPTQTSSGAHHLTQGRGARFGWPDKLTLNTAVAPSLLALRVTRDVVPHYASPSHASSAAADRDEQDGAGMPMFVESERTYGARTAGEPLFARDLRRGVLALPLTAAKADKTVDVIDLTFDDDDAAPVVRAEVPRKRRLSKRD</sequence>
<keyword evidence="13" id="KW-1185">Reference proteome</keyword>
<dbReference type="InterPro" id="IPR019035">
    <property type="entry name" value="Mediator_Med12"/>
</dbReference>
<protein>
    <recommendedName>
        <fullName evidence="3">Mediator of RNA polymerase II transcription subunit 12</fullName>
    </recommendedName>
    <alternativeName>
        <fullName evidence="9">Mediator complex subunit 12</fullName>
    </alternativeName>
</protein>
<evidence type="ECO:0000313" key="12">
    <source>
        <dbReference type="EMBL" id="SPO43278.1"/>
    </source>
</evidence>
<dbReference type="Pfam" id="PF09497">
    <property type="entry name" value="Med12"/>
    <property type="match status" value="1"/>
</dbReference>
<evidence type="ECO:0000256" key="8">
    <source>
        <dbReference type="ARBA" id="ARBA00023242"/>
    </source>
</evidence>
<dbReference type="GO" id="GO:0006357">
    <property type="term" value="P:regulation of transcription by RNA polymerase II"/>
    <property type="evidence" value="ECO:0007669"/>
    <property type="project" value="InterPro"/>
</dbReference>
<organism evidence="12 13">
    <name type="scientific">Pseudozyma antarctica</name>
    <name type="common">Yeast</name>
    <name type="synonym">Candida antarctica</name>
    <dbReference type="NCBI Taxonomy" id="84753"/>
    <lineage>
        <taxon>Eukaryota</taxon>
        <taxon>Fungi</taxon>
        <taxon>Dikarya</taxon>
        <taxon>Basidiomycota</taxon>
        <taxon>Ustilaginomycotina</taxon>
        <taxon>Ustilaginomycetes</taxon>
        <taxon>Ustilaginales</taxon>
        <taxon>Ustilaginaceae</taxon>
        <taxon>Moesziomyces</taxon>
    </lineage>
</organism>
<evidence type="ECO:0000256" key="9">
    <source>
        <dbReference type="ARBA" id="ARBA00032010"/>
    </source>
</evidence>
<evidence type="ECO:0000256" key="7">
    <source>
        <dbReference type="ARBA" id="ARBA00023163"/>
    </source>
</evidence>
<gene>
    <name evidence="12" type="ORF">PSANT_00962</name>
</gene>
<keyword evidence="7" id="KW-0804">Transcription</keyword>
<evidence type="ECO:0000256" key="5">
    <source>
        <dbReference type="ARBA" id="ARBA00023015"/>
    </source>
</evidence>
<reference evidence="12" key="1">
    <citation type="submission" date="2018-03" db="EMBL/GenBank/DDBJ databases">
        <authorList>
            <person name="Guldener U."/>
        </authorList>
    </citation>
    <scope>NUCLEOTIDE SEQUENCE [LARGE SCALE GENOMIC DNA]</scope>
    <source>
        <strain evidence="12">ATCC34888</strain>
    </source>
</reference>
<proteinExistence type="inferred from homology"/>
<dbReference type="GO" id="GO:0003712">
    <property type="term" value="F:transcription coregulator activity"/>
    <property type="evidence" value="ECO:0007669"/>
    <property type="project" value="InterPro"/>
</dbReference>
<evidence type="ECO:0000259" key="11">
    <source>
        <dbReference type="SMART" id="SM01281"/>
    </source>
</evidence>
<comment type="subcellular location">
    <subcellularLocation>
        <location evidence="1">Nucleus</location>
    </subcellularLocation>
</comment>
<evidence type="ECO:0000313" key="13">
    <source>
        <dbReference type="Proteomes" id="UP000325008"/>
    </source>
</evidence>
<dbReference type="PANTHER" id="PTHR46567">
    <property type="entry name" value="MEDIATOR OF RNA POLYMERASE II TRANSCRIPTION SUBUNIT 12"/>
    <property type="match status" value="1"/>
</dbReference>
<dbReference type="Pfam" id="PF12145">
    <property type="entry name" value="Med12-LCEWAV"/>
    <property type="match status" value="1"/>
</dbReference>
<evidence type="ECO:0000256" key="4">
    <source>
        <dbReference type="ARBA" id="ARBA00022491"/>
    </source>
</evidence>
<dbReference type="PANTHER" id="PTHR46567:SF1">
    <property type="entry name" value="MEDIATOR OF RNA POLYMERASE II TRANSCRIPTION SUBUNIT 12"/>
    <property type="match status" value="1"/>
</dbReference>
<dbReference type="OrthoDB" id="20828at2759"/>
<dbReference type="GO" id="GO:0016592">
    <property type="term" value="C:mediator complex"/>
    <property type="evidence" value="ECO:0007669"/>
    <property type="project" value="InterPro"/>
</dbReference>
<name>A0A5C3FG03_PSEA2</name>
<dbReference type="SMART" id="SM01281">
    <property type="entry name" value="Med12"/>
    <property type="match status" value="1"/>
</dbReference>
<evidence type="ECO:0000256" key="1">
    <source>
        <dbReference type="ARBA" id="ARBA00004123"/>
    </source>
</evidence>
<comment type="caution">
    <text evidence="12">The sequence shown here is derived from an EMBL/GenBank/DDBJ whole genome shotgun (WGS) entry which is preliminary data.</text>
</comment>
<evidence type="ECO:0000256" key="3">
    <source>
        <dbReference type="ARBA" id="ARBA00019622"/>
    </source>
</evidence>
<dbReference type="InterPro" id="IPR021990">
    <property type="entry name" value="Mediator_Med12_LCEWAV"/>
</dbReference>
<keyword evidence="4" id="KW-0678">Repressor</keyword>
<feature type="compositionally biased region" description="Low complexity" evidence="10">
    <location>
        <begin position="18"/>
        <end position="29"/>
    </location>
</feature>
<feature type="region of interest" description="Disordered" evidence="10">
    <location>
        <begin position="1"/>
        <end position="60"/>
    </location>
</feature>
<dbReference type="Proteomes" id="UP000325008">
    <property type="component" value="Unassembled WGS sequence"/>
</dbReference>
<evidence type="ECO:0000256" key="2">
    <source>
        <dbReference type="ARBA" id="ARBA00010289"/>
    </source>
</evidence>
<accession>A0A5C3FG03</accession>
<comment type="similarity">
    <text evidence="2">Belongs to the Mediator complex subunit 12 family.</text>
</comment>
<keyword evidence="5" id="KW-0805">Transcription regulation</keyword>
<keyword evidence="8" id="KW-0539">Nucleus</keyword>